<name>A0A9I9EK13_CUCME</name>
<proteinExistence type="predicted"/>
<sequence>MATGESKFVVELINRRRRELENPASDDDVTPFSYLDTLLILKSMGMVAEGIRRRRIGNW</sequence>
<dbReference type="AlphaFoldDB" id="A0A9I9EK13"/>
<reference evidence="1" key="1">
    <citation type="submission" date="2023-03" db="UniProtKB">
        <authorList>
            <consortium name="EnsemblPlants"/>
        </authorList>
    </citation>
    <scope>IDENTIFICATION</scope>
</reference>
<accession>A0A9I9EK13</accession>
<protein>
    <submittedName>
        <fullName evidence="1">Uncharacterized protein</fullName>
    </submittedName>
</protein>
<dbReference type="EnsemblPlants" id="MELO3C034929.2.1">
    <property type="protein sequence ID" value="MELO3C034929.2.1"/>
    <property type="gene ID" value="MELO3C034929.2"/>
</dbReference>
<dbReference type="Gramene" id="MELO3C034929.2.1">
    <property type="protein sequence ID" value="MELO3C034929.2.1"/>
    <property type="gene ID" value="MELO3C034929.2"/>
</dbReference>
<evidence type="ECO:0000313" key="1">
    <source>
        <dbReference type="EnsemblPlants" id="MELO3C034929.2.1"/>
    </source>
</evidence>
<organism evidence="1">
    <name type="scientific">Cucumis melo</name>
    <name type="common">Muskmelon</name>
    <dbReference type="NCBI Taxonomy" id="3656"/>
    <lineage>
        <taxon>Eukaryota</taxon>
        <taxon>Viridiplantae</taxon>
        <taxon>Streptophyta</taxon>
        <taxon>Embryophyta</taxon>
        <taxon>Tracheophyta</taxon>
        <taxon>Spermatophyta</taxon>
        <taxon>Magnoliopsida</taxon>
        <taxon>eudicotyledons</taxon>
        <taxon>Gunneridae</taxon>
        <taxon>Pentapetalae</taxon>
        <taxon>rosids</taxon>
        <taxon>fabids</taxon>
        <taxon>Cucurbitales</taxon>
        <taxon>Cucurbitaceae</taxon>
        <taxon>Benincaseae</taxon>
        <taxon>Cucumis</taxon>
    </lineage>
</organism>